<feature type="domain" description="Large ribosomal subunit protein uL30 N-terminal eukaryotes" evidence="6">
    <location>
        <begin position="333"/>
        <end position="404"/>
    </location>
</feature>
<feature type="domain" description="Stomatal closure-related actin-binding protein coiled-coil" evidence="9">
    <location>
        <begin position="667"/>
        <end position="796"/>
    </location>
</feature>
<dbReference type="CDD" id="cd13232">
    <property type="entry name" value="Ig-PH_SCAB1"/>
    <property type="match status" value="1"/>
</dbReference>
<evidence type="ECO:0000259" key="9">
    <source>
        <dbReference type="Pfam" id="PF16712"/>
    </source>
</evidence>
<dbReference type="SUPFAM" id="SSF55129">
    <property type="entry name" value="Ribosomal protein L30p/L7e"/>
    <property type="match status" value="2"/>
</dbReference>
<dbReference type="Pfam" id="PF16711">
    <property type="entry name" value="SCAB-ABD"/>
    <property type="match status" value="1"/>
</dbReference>
<dbReference type="InterPro" id="IPR005998">
    <property type="entry name" value="Ribosomal_uL30_euk"/>
</dbReference>
<dbReference type="Pfam" id="PF16709">
    <property type="entry name" value="SCAB-Ig"/>
    <property type="match status" value="1"/>
</dbReference>
<dbReference type="InterPro" id="IPR018038">
    <property type="entry name" value="Ribosomal_uL30_CS"/>
</dbReference>
<dbReference type="InterPro" id="IPR035808">
    <property type="entry name" value="Ribosomal_uL30_euk_arc"/>
</dbReference>
<feature type="coiled-coil region" evidence="4">
    <location>
        <begin position="703"/>
        <end position="759"/>
    </location>
</feature>
<dbReference type="EMBL" id="JARKNE010000009">
    <property type="protein sequence ID" value="KAK5803702.1"/>
    <property type="molecule type" value="Genomic_DNA"/>
</dbReference>
<dbReference type="InterPro" id="IPR032015">
    <property type="entry name" value="SCAB-Ig"/>
</dbReference>
<dbReference type="InterPro" id="IPR016082">
    <property type="entry name" value="Ribosomal_uL30_ferredoxin-like"/>
</dbReference>
<dbReference type="PANTHER" id="PTHR31172:SF3">
    <property type="entry name" value="STOMATAL CLOSURE-RELATED ACTIN-BINDING PROTEIN 1"/>
    <property type="match status" value="1"/>
</dbReference>
<dbReference type="InterPro" id="IPR036919">
    <property type="entry name" value="Ribo_uL30_ferredoxin-like_sf"/>
</dbReference>
<protein>
    <submittedName>
        <fullName evidence="11">Uncharacterized protein</fullName>
    </submittedName>
</protein>
<dbReference type="NCBIfam" id="TIGR01310">
    <property type="entry name" value="uL30_euk"/>
    <property type="match status" value="1"/>
</dbReference>
<evidence type="ECO:0000313" key="12">
    <source>
        <dbReference type="Proteomes" id="UP001358586"/>
    </source>
</evidence>
<evidence type="ECO:0000259" key="8">
    <source>
        <dbReference type="Pfam" id="PF16711"/>
    </source>
</evidence>
<proteinExistence type="inferred from homology"/>
<dbReference type="Pfam" id="PF16712">
    <property type="entry name" value="SCAB_CC"/>
    <property type="match status" value="1"/>
</dbReference>
<dbReference type="Gene3D" id="3.30.1390.20">
    <property type="entry name" value="Ribosomal protein L30, ferredoxin-like fold domain"/>
    <property type="match status" value="2"/>
</dbReference>
<sequence>MVARLTPDQKKIKRNEEWELAKKQELEAAERKKVENRKAHLLKSYAIRRLRVFDSRRVQNLGTVGSFFGIFVHGRSGLNSTRIVPERIRESLPAVRRLKVGEEVKTVIPDSLLKKNKRNEEWEPAKKQELEAAKRKNVEKRKLAMQYAKDYEAQEKELIQLKREEKLKGGFYVNPESKLLFIIRVRGINAMRPRTRKILQLLRLRQIFNGAFLKVNKATMNMLHLVEPHVTYGYPNPKIVRELIYKRSYGKLNKQRVALTDDAIIEQVCIIFHLRFHAGDEHLISMPVAFTGTIGWFEEEEKAIMSKEEMPATPLITLQQPHPKMGEEAKAVVPESLLKKNKRNEEWELAKKQELEVAKKKKVENRKLIFSRAKQYAKEYEAQEKELIQLKREAKLKGGFYVDPEAKLLFIIRIRGINAMHPRTRKILQLLRLRQIFNGVFLKVNKATMNMLHLVEPYVTYGYPNLKSVRELIYKRGFGKLNKQRIALTDNAIVEQALGKFGIICVEDLIHEIMTVGPHFKEANNFLWPFKLKAPLGGLKKKRNHYVEGGDAGNQCRFRTMTRVSRNFSDTVEKEALPAVSADVIFASSRFPNYKIGAYNHIVNVKGDPKVLSMKEIVARETALLLEQQNRLSVRDLANKFEKGLAAAAKLSEEVIITFEIWFLLQVEALAVQLTQREGELIQEKTEVKKLATFLKQASEDAKKLVDEERAFARAEIENARAAVQRVEEALQEKEQMSRASGKQDLEELMKDVQEARRIKMLHRPSKVMDMEHELRALRVQLAEKSKHSLLLQKELARSKRVEENLSHLYELDGAEVLGSYLRIKPCSDIAPELSKCAIQWYRISSEGGKKELISGARKSVYAPEPFDVGRILQVEIIYDGQLIMLTTTGAIDPAAGLGNYVEALVRKHDVEFNVVVTQMNGVDQPSESIHVLHVGKMRMKLRKGKATIAKEYYSGSMQLCGVRGGGNAAAQALFWQAKKEFSVVLAFESERDRNAAIMLARRFAFDCNIMLAGPDDRASLGT</sequence>
<comment type="similarity">
    <text evidence="1">Belongs to the universal ribosomal protein uL30 family.</text>
</comment>
<evidence type="ECO:0000259" key="10">
    <source>
        <dbReference type="Pfam" id="PF17684"/>
    </source>
</evidence>
<evidence type="ECO:0000256" key="3">
    <source>
        <dbReference type="ARBA" id="ARBA00023274"/>
    </source>
</evidence>
<name>A0ABR0NQS1_GOSAR</name>
<feature type="domain" description="Large ribosomal subunit protein uL30-like ferredoxin-like fold" evidence="5">
    <location>
        <begin position="180"/>
        <end position="230"/>
    </location>
</feature>
<dbReference type="InterPro" id="IPR039640">
    <property type="entry name" value="SCAB"/>
</dbReference>
<evidence type="ECO:0000259" key="7">
    <source>
        <dbReference type="Pfam" id="PF16709"/>
    </source>
</evidence>
<evidence type="ECO:0000259" key="6">
    <source>
        <dbReference type="Pfam" id="PF08079"/>
    </source>
</evidence>
<dbReference type="InterPro" id="IPR041144">
    <property type="entry name" value="SCAB-PH"/>
</dbReference>
<dbReference type="InterPro" id="IPR012988">
    <property type="entry name" value="Ribosomal_uL30_N_euk"/>
</dbReference>
<evidence type="ECO:0000256" key="1">
    <source>
        <dbReference type="ARBA" id="ARBA00007594"/>
    </source>
</evidence>
<feature type="domain" description="Stomatal closure-related actin-binding protein actin-binding" evidence="8">
    <location>
        <begin position="614"/>
        <end position="655"/>
    </location>
</feature>
<dbReference type="InterPro" id="IPR032009">
    <property type="entry name" value="SCAB_CC"/>
</dbReference>
<dbReference type="Gene3D" id="2.60.40.2700">
    <property type="match status" value="1"/>
</dbReference>
<dbReference type="CDD" id="cd11675">
    <property type="entry name" value="SCAB1_middle"/>
    <property type="match status" value="1"/>
</dbReference>
<evidence type="ECO:0000259" key="5">
    <source>
        <dbReference type="Pfam" id="PF00327"/>
    </source>
</evidence>
<keyword evidence="3" id="KW-0687">Ribonucleoprotein</keyword>
<gene>
    <name evidence="11" type="ORF">PVK06_031351</name>
</gene>
<keyword evidence="12" id="KW-1185">Reference proteome</keyword>
<dbReference type="CDD" id="cd01657">
    <property type="entry name" value="Ribosomal_L7_archeal_euk"/>
    <property type="match status" value="2"/>
</dbReference>
<reference evidence="11 12" key="1">
    <citation type="submission" date="2023-03" db="EMBL/GenBank/DDBJ databases">
        <title>WGS of Gossypium arboreum.</title>
        <authorList>
            <person name="Yu D."/>
        </authorList>
    </citation>
    <scope>NUCLEOTIDE SEQUENCE [LARGE SCALE GENOMIC DNA]</scope>
    <source>
        <tissue evidence="11">Leaf</tissue>
    </source>
</reference>
<evidence type="ECO:0000256" key="2">
    <source>
        <dbReference type="ARBA" id="ARBA00022980"/>
    </source>
</evidence>
<evidence type="ECO:0000313" key="11">
    <source>
        <dbReference type="EMBL" id="KAK5803702.1"/>
    </source>
</evidence>
<keyword evidence="2" id="KW-0689">Ribosomal protein</keyword>
<evidence type="ECO:0000256" key="4">
    <source>
        <dbReference type="SAM" id="Coils"/>
    </source>
</evidence>
<dbReference type="Pfam" id="PF08079">
    <property type="entry name" value="Ribosomal_L30_N"/>
    <property type="match status" value="2"/>
</dbReference>
<dbReference type="Pfam" id="PF17684">
    <property type="entry name" value="SCAB-PH"/>
    <property type="match status" value="1"/>
</dbReference>
<comment type="caution">
    <text evidence="11">The sequence shown here is derived from an EMBL/GenBank/DDBJ whole genome shotgun (WGS) entry which is preliminary data.</text>
</comment>
<dbReference type="PANTHER" id="PTHR31172">
    <property type="entry name" value="STOMATAL CLOSURE-RELATED ACTIN-BINDING PROTEIN 1"/>
    <property type="match status" value="1"/>
</dbReference>
<dbReference type="PROSITE" id="PS00634">
    <property type="entry name" value="RIBOSOMAL_L30"/>
    <property type="match status" value="1"/>
</dbReference>
<feature type="domain" description="Stomatal closure-related actin-binding protein PH" evidence="10">
    <location>
        <begin position="910"/>
        <end position="1017"/>
    </location>
</feature>
<dbReference type="InterPro" id="IPR032012">
    <property type="entry name" value="SCAB-ABD"/>
</dbReference>
<accession>A0ABR0NQS1</accession>
<dbReference type="Proteomes" id="UP001358586">
    <property type="component" value="Chromosome 9"/>
</dbReference>
<feature type="domain" description="Stomatal closure-related actin-binding protein Ig" evidence="7">
    <location>
        <begin position="810"/>
        <end position="907"/>
    </location>
</feature>
<feature type="domain" description="Large ribosomal subunit protein uL30-like ferredoxin-like fold" evidence="5">
    <location>
        <begin position="409"/>
        <end position="459"/>
    </location>
</feature>
<dbReference type="Pfam" id="PF00327">
    <property type="entry name" value="Ribosomal_L30"/>
    <property type="match status" value="2"/>
</dbReference>
<organism evidence="11 12">
    <name type="scientific">Gossypium arboreum</name>
    <name type="common">Tree cotton</name>
    <name type="synonym">Gossypium nanking</name>
    <dbReference type="NCBI Taxonomy" id="29729"/>
    <lineage>
        <taxon>Eukaryota</taxon>
        <taxon>Viridiplantae</taxon>
        <taxon>Streptophyta</taxon>
        <taxon>Embryophyta</taxon>
        <taxon>Tracheophyta</taxon>
        <taxon>Spermatophyta</taxon>
        <taxon>Magnoliopsida</taxon>
        <taxon>eudicotyledons</taxon>
        <taxon>Gunneridae</taxon>
        <taxon>Pentapetalae</taxon>
        <taxon>rosids</taxon>
        <taxon>malvids</taxon>
        <taxon>Malvales</taxon>
        <taxon>Malvaceae</taxon>
        <taxon>Malvoideae</taxon>
        <taxon>Gossypium</taxon>
    </lineage>
</organism>
<dbReference type="Gene3D" id="2.30.29.140">
    <property type="match status" value="1"/>
</dbReference>
<keyword evidence="4" id="KW-0175">Coiled coil</keyword>
<feature type="domain" description="Large ribosomal subunit protein uL30 N-terminal eukaryotes" evidence="6">
    <location>
        <begin position="109"/>
        <end position="174"/>
    </location>
</feature>